<name>A0A433QND8_9FUNG</name>
<sequence>MSVMARQHCLLCLRHSGSFRPFQVKQDGMSEMGSHGGGMDEVRIYVFSLAGLIANSGCDSSPTGSPALGATIAELDVSDAKLVVTKTKFSMTSSRATFALQMALDLLENRIDVHVLADGVSSVNHPEIEPYEASWRERHNL</sequence>
<dbReference type="EMBL" id="RBNJ01003097">
    <property type="protein sequence ID" value="RUS31295.1"/>
    <property type="molecule type" value="Genomic_DNA"/>
</dbReference>
<evidence type="ECO:0000313" key="1">
    <source>
        <dbReference type="EMBL" id="RUS31295.1"/>
    </source>
</evidence>
<protein>
    <submittedName>
        <fullName evidence="1">Uncharacterized protein</fullName>
    </submittedName>
</protein>
<accession>A0A433QND8</accession>
<evidence type="ECO:0000313" key="2">
    <source>
        <dbReference type="Proteomes" id="UP000274822"/>
    </source>
</evidence>
<gene>
    <name evidence="1" type="ORF">BC938DRAFT_478105</name>
</gene>
<dbReference type="Proteomes" id="UP000274822">
    <property type="component" value="Unassembled WGS sequence"/>
</dbReference>
<proteinExistence type="predicted"/>
<dbReference type="InterPro" id="IPR036380">
    <property type="entry name" value="Isochorismatase-like_sf"/>
</dbReference>
<organism evidence="1 2">
    <name type="scientific">Jimgerdemannia flammicorona</name>
    <dbReference type="NCBI Taxonomy" id="994334"/>
    <lineage>
        <taxon>Eukaryota</taxon>
        <taxon>Fungi</taxon>
        <taxon>Fungi incertae sedis</taxon>
        <taxon>Mucoromycota</taxon>
        <taxon>Mucoromycotina</taxon>
        <taxon>Endogonomycetes</taxon>
        <taxon>Endogonales</taxon>
        <taxon>Endogonaceae</taxon>
        <taxon>Jimgerdemannia</taxon>
    </lineage>
</organism>
<comment type="caution">
    <text evidence="1">The sequence shown here is derived from an EMBL/GenBank/DDBJ whole genome shotgun (WGS) entry which is preliminary data.</text>
</comment>
<keyword evidence="2" id="KW-1185">Reference proteome</keyword>
<dbReference type="SUPFAM" id="SSF52499">
    <property type="entry name" value="Isochorismatase-like hydrolases"/>
    <property type="match status" value="1"/>
</dbReference>
<dbReference type="AlphaFoldDB" id="A0A433QND8"/>
<reference evidence="1 2" key="1">
    <citation type="journal article" date="2018" name="New Phytol.">
        <title>Phylogenomics of Endogonaceae and evolution of mycorrhizas within Mucoromycota.</title>
        <authorList>
            <person name="Chang Y."/>
            <person name="Desiro A."/>
            <person name="Na H."/>
            <person name="Sandor L."/>
            <person name="Lipzen A."/>
            <person name="Clum A."/>
            <person name="Barry K."/>
            <person name="Grigoriev I.V."/>
            <person name="Martin F.M."/>
            <person name="Stajich J.E."/>
            <person name="Smith M.E."/>
            <person name="Bonito G."/>
            <person name="Spatafora J.W."/>
        </authorList>
    </citation>
    <scope>NUCLEOTIDE SEQUENCE [LARGE SCALE GENOMIC DNA]</scope>
    <source>
        <strain evidence="1 2">AD002</strain>
    </source>
</reference>